<dbReference type="KEGG" id="kbs:EPA93_44795"/>
<dbReference type="PANTHER" id="PTHR43266">
    <property type="entry name" value="MACROLIDE-EFFLUX PROTEIN"/>
    <property type="match status" value="1"/>
</dbReference>
<feature type="transmembrane region" description="Helical" evidence="7">
    <location>
        <begin position="320"/>
        <end position="337"/>
    </location>
</feature>
<protein>
    <submittedName>
        <fullName evidence="9">MFS transporter</fullName>
    </submittedName>
</protein>
<keyword evidence="3" id="KW-1003">Cell membrane</keyword>
<evidence type="ECO:0000313" key="9">
    <source>
        <dbReference type="EMBL" id="QBD82711.1"/>
    </source>
</evidence>
<feature type="domain" description="Major facilitator superfamily (MFS) profile" evidence="8">
    <location>
        <begin position="253"/>
        <end position="444"/>
    </location>
</feature>
<dbReference type="GO" id="GO:0005886">
    <property type="term" value="C:plasma membrane"/>
    <property type="evidence" value="ECO:0007669"/>
    <property type="project" value="UniProtKB-SubCell"/>
</dbReference>
<feature type="transmembrane region" description="Helical" evidence="7">
    <location>
        <begin position="379"/>
        <end position="401"/>
    </location>
</feature>
<dbReference type="InterPro" id="IPR011701">
    <property type="entry name" value="MFS"/>
</dbReference>
<evidence type="ECO:0000256" key="7">
    <source>
        <dbReference type="SAM" id="Phobius"/>
    </source>
</evidence>
<feature type="transmembrane region" description="Helical" evidence="7">
    <location>
        <begin position="23"/>
        <end position="48"/>
    </location>
</feature>
<dbReference type="InterPro" id="IPR036259">
    <property type="entry name" value="MFS_trans_sf"/>
</dbReference>
<dbReference type="CDD" id="cd06173">
    <property type="entry name" value="MFS_MefA_like"/>
    <property type="match status" value="1"/>
</dbReference>
<feature type="transmembrane region" description="Helical" evidence="7">
    <location>
        <begin position="343"/>
        <end position="367"/>
    </location>
</feature>
<feature type="transmembrane region" description="Helical" evidence="7">
    <location>
        <begin position="60"/>
        <end position="83"/>
    </location>
</feature>
<keyword evidence="10" id="KW-1185">Reference proteome</keyword>
<evidence type="ECO:0000313" key="10">
    <source>
        <dbReference type="Proteomes" id="UP000290365"/>
    </source>
</evidence>
<dbReference type="OrthoDB" id="147686at2"/>
<feature type="transmembrane region" description="Helical" evidence="7">
    <location>
        <begin position="421"/>
        <end position="439"/>
    </location>
</feature>
<evidence type="ECO:0000256" key="4">
    <source>
        <dbReference type="ARBA" id="ARBA00022692"/>
    </source>
</evidence>
<dbReference type="EMBL" id="CP035758">
    <property type="protein sequence ID" value="QBD82711.1"/>
    <property type="molecule type" value="Genomic_DNA"/>
</dbReference>
<keyword evidence="4 7" id="KW-0812">Transmembrane</keyword>
<dbReference type="Proteomes" id="UP000290365">
    <property type="component" value="Chromosome"/>
</dbReference>
<evidence type="ECO:0000256" key="2">
    <source>
        <dbReference type="ARBA" id="ARBA00022448"/>
    </source>
</evidence>
<dbReference type="PANTHER" id="PTHR43266:SF10">
    <property type="entry name" value="BACILYSIN EXPORTER BACE-RELATED"/>
    <property type="match status" value="1"/>
</dbReference>
<evidence type="ECO:0000256" key="6">
    <source>
        <dbReference type="ARBA" id="ARBA00023136"/>
    </source>
</evidence>
<accession>A0A4V0Z0C2</accession>
<gene>
    <name evidence="9" type="ORF">EPA93_44795</name>
</gene>
<feature type="transmembrane region" description="Helical" evidence="7">
    <location>
        <begin position="170"/>
        <end position="195"/>
    </location>
</feature>
<organism evidence="9 10">
    <name type="scientific">Ktedonosporobacter rubrisoli</name>
    <dbReference type="NCBI Taxonomy" id="2509675"/>
    <lineage>
        <taxon>Bacteria</taxon>
        <taxon>Bacillati</taxon>
        <taxon>Chloroflexota</taxon>
        <taxon>Ktedonobacteria</taxon>
        <taxon>Ktedonobacterales</taxon>
        <taxon>Ktedonosporobacteraceae</taxon>
        <taxon>Ktedonosporobacter</taxon>
    </lineage>
</organism>
<dbReference type="AlphaFoldDB" id="A0A4V0Z0C2"/>
<name>A0A4V0Z0C2_KTERU</name>
<dbReference type="InterPro" id="IPR020846">
    <property type="entry name" value="MFS_dom"/>
</dbReference>
<dbReference type="RefSeq" id="WP_129893780.1">
    <property type="nucleotide sequence ID" value="NZ_CP035758.1"/>
</dbReference>
<keyword evidence="6 7" id="KW-0472">Membrane</keyword>
<proteinExistence type="predicted"/>
<comment type="subcellular location">
    <subcellularLocation>
        <location evidence="1">Cell membrane</location>
        <topology evidence="1">Multi-pass membrane protein</topology>
    </subcellularLocation>
</comment>
<evidence type="ECO:0000256" key="1">
    <source>
        <dbReference type="ARBA" id="ARBA00004651"/>
    </source>
</evidence>
<evidence type="ECO:0000256" key="3">
    <source>
        <dbReference type="ARBA" id="ARBA00022475"/>
    </source>
</evidence>
<sequence>MRHYSQKLLALSRQRFLLINRNYTILWLGSTISLVGDVLFMTVLTLWIGTLLQNQSYAPLAISGIALSAALPALLIGPFAGVFVDRWHKQKTMRVMDVMRALLVLSLLPLLGPDPLPFLSAPTSALSLLMKLGATYLVVAATSSLSQFFNPSTKALLGWIVPEEKLPRAFALTTGTAMIAWSFGSALAGICYAYLGVRLAITLNAASFICSWLLIGCMRVSEPAASLVIQKERLHYVFKELWEGLRCIEEKLLLRTLLRAESLLAFGLGIINTLAFFFITQNLHVPLNLYGLFISVPSLGGIVGIWFVGWSVTKTGHLRVYYTAMLLAGIAMILIALQSQPLLALIGMVLSNIAQSCAEALVGPLLLSATPGRMEGRVFSTFGTATTTCSLLATFLSGYLGSTLLQTVALHFSAIDLNATSLLNICAGMALIAGGLYVYRHRDR</sequence>
<reference evidence="9 10" key="1">
    <citation type="submission" date="2019-01" db="EMBL/GenBank/DDBJ databases">
        <title>Ktedonosporobacter rubrisoli SCAWS-G2.</title>
        <authorList>
            <person name="Huang Y."/>
            <person name="Yan B."/>
        </authorList>
    </citation>
    <scope>NUCLEOTIDE SEQUENCE [LARGE SCALE GENOMIC DNA]</scope>
    <source>
        <strain evidence="9 10">SCAWS-G2</strain>
    </source>
</reference>
<feature type="transmembrane region" description="Helical" evidence="7">
    <location>
        <begin position="289"/>
        <end position="308"/>
    </location>
</feature>
<evidence type="ECO:0000259" key="8">
    <source>
        <dbReference type="PROSITE" id="PS50850"/>
    </source>
</evidence>
<dbReference type="SUPFAM" id="SSF103473">
    <property type="entry name" value="MFS general substrate transporter"/>
    <property type="match status" value="1"/>
</dbReference>
<evidence type="ECO:0000256" key="5">
    <source>
        <dbReference type="ARBA" id="ARBA00022989"/>
    </source>
</evidence>
<dbReference type="Pfam" id="PF07690">
    <property type="entry name" value="MFS_1"/>
    <property type="match status" value="1"/>
</dbReference>
<feature type="transmembrane region" description="Helical" evidence="7">
    <location>
        <begin position="263"/>
        <end position="283"/>
    </location>
</feature>
<dbReference type="GO" id="GO:0022857">
    <property type="term" value="F:transmembrane transporter activity"/>
    <property type="evidence" value="ECO:0007669"/>
    <property type="project" value="InterPro"/>
</dbReference>
<keyword evidence="5 7" id="KW-1133">Transmembrane helix</keyword>
<keyword evidence="2" id="KW-0813">Transport</keyword>
<dbReference type="PROSITE" id="PS50850">
    <property type="entry name" value="MFS"/>
    <property type="match status" value="1"/>
</dbReference>
<dbReference type="Gene3D" id="1.20.1250.20">
    <property type="entry name" value="MFS general substrate transporter like domains"/>
    <property type="match status" value="1"/>
</dbReference>